<evidence type="ECO:0000256" key="2">
    <source>
        <dbReference type="ARBA" id="ARBA00022741"/>
    </source>
</evidence>
<dbReference type="SUPFAM" id="SSF52540">
    <property type="entry name" value="P-loop containing nucleoside triphosphate hydrolases"/>
    <property type="match status" value="1"/>
</dbReference>
<proteinExistence type="inferred from homology"/>
<evidence type="ECO:0000313" key="5">
    <source>
        <dbReference type="EMBL" id="ETO35736.1"/>
    </source>
</evidence>
<dbReference type="GO" id="GO:0005525">
    <property type="term" value="F:GTP binding"/>
    <property type="evidence" value="ECO:0007669"/>
    <property type="project" value="UniProtKB-KW"/>
</dbReference>
<feature type="transmembrane region" description="Helical" evidence="4">
    <location>
        <begin position="277"/>
        <end position="298"/>
    </location>
</feature>
<evidence type="ECO:0000313" key="6">
    <source>
        <dbReference type="Proteomes" id="UP000023152"/>
    </source>
</evidence>
<dbReference type="Proteomes" id="UP000023152">
    <property type="component" value="Unassembled WGS sequence"/>
</dbReference>
<dbReference type="Gene3D" id="3.30.450.190">
    <property type="match status" value="2"/>
</dbReference>
<dbReference type="GO" id="GO:1990131">
    <property type="term" value="C:Gtr1-Gtr2 GTPase complex"/>
    <property type="evidence" value="ECO:0007669"/>
    <property type="project" value="TreeGrafter"/>
</dbReference>
<organism evidence="5 6">
    <name type="scientific">Reticulomyxa filosa</name>
    <dbReference type="NCBI Taxonomy" id="46433"/>
    <lineage>
        <taxon>Eukaryota</taxon>
        <taxon>Sar</taxon>
        <taxon>Rhizaria</taxon>
        <taxon>Retaria</taxon>
        <taxon>Foraminifera</taxon>
        <taxon>Monothalamids</taxon>
        <taxon>Reticulomyxidae</taxon>
        <taxon>Reticulomyxa</taxon>
    </lineage>
</organism>
<protein>
    <submittedName>
        <fullName evidence="5">Uncharacterized protein</fullName>
    </submittedName>
</protein>
<dbReference type="InterPro" id="IPR027417">
    <property type="entry name" value="P-loop_NTPase"/>
</dbReference>
<dbReference type="AlphaFoldDB" id="X6PC31"/>
<reference evidence="5 6" key="1">
    <citation type="journal article" date="2013" name="Curr. Biol.">
        <title>The Genome of the Foraminiferan Reticulomyxa filosa.</title>
        <authorList>
            <person name="Glockner G."/>
            <person name="Hulsmann N."/>
            <person name="Schleicher M."/>
            <person name="Noegel A.A."/>
            <person name="Eichinger L."/>
            <person name="Gallinger C."/>
            <person name="Pawlowski J."/>
            <person name="Sierra R."/>
            <person name="Euteneuer U."/>
            <person name="Pillet L."/>
            <person name="Moustafa A."/>
            <person name="Platzer M."/>
            <person name="Groth M."/>
            <person name="Szafranski K."/>
            <person name="Schliwa M."/>
        </authorList>
    </citation>
    <scope>NUCLEOTIDE SEQUENCE [LARGE SCALE GENOMIC DNA]</scope>
</reference>
<dbReference type="GO" id="GO:0003924">
    <property type="term" value="F:GTPase activity"/>
    <property type="evidence" value="ECO:0007669"/>
    <property type="project" value="TreeGrafter"/>
</dbReference>
<dbReference type="GO" id="GO:0009267">
    <property type="term" value="P:cellular response to starvation"/>
    <property type="evidence" value="ECO:0007669"/>
    <property type="project" value="TreeGrafter"/>
</dbReference>
<keyword evidence="2" id="KW-0547">Nucleotide-binding</keyword>
<dbReference type="InterPro" id="IPR006762">
    <property type="entry name" value="Gtr1_RagA"/>
</dbReference>
<gene>
    <name evidence="5" type="ORF">RFI_01325</name>
</gene>
<keyword evidence="6" id="KW-1185">Reference proteome</keyword>
<dbReference type="GO" id="GO:0005764">
    <property type="term" value="C:lysosome"/>
    <property type="evidence" value="ECO:0007669"/>
    <property type="project" value="TreeGrafter"/>
</dbReference>
<keyword evidence="4" id="KW-1133">Transmembrane helix</keyword>
<keyword evidence="3" id="KW-0342">GTP-binding</keyword>
<dbReference type="GO" id="GO:0005634">
    <property type="term" value="C:nucleus"/>
    <property type="evidence" value="ECO:0007669"/>
    <property type="project" value="TreeGrafter"/>
</dbReference>
<evidence type="ECO:0000256" key="3">
    <source>
        <dbReference type="ARBA" id="ARBA00023134"/>
    </source>
</evidence>
<name>X6PC31_RETFI</name>
<dbReference type="PANTHER" id="PTHR11259">
    <property type="entry name" value="RAS-RELATED GTP BINDING RAG/GTR YEAST"/>
    <property type="match status" value="1"/>
</dbReference>
<evidence type="ECO:0000256" key="1">
    <source>
        <dbReference type="ARBA" id="ARBA00007756"/>
    </source>
</evidence>
<dbReference type="Gene3D" id="3.40.50.300">
    <property type="entry name" value="P-loop containing nucleotide triphosphate hydrolases"/>
    <property type="match status" value="1"/>
</dbReference>
<dbReference type="GO" id="GO:1904263">
    <property type="term" value="P:positive regulation of TORC1 signaling"/>
    <property type="evidence" value="ECO:0007669"/>
    <property type="project" value="TreeGrafter"/>
</dbReference>
<keyword evidence="4" id="KW-0472">Membrane</keyword>
<keyword evidence="4" id="KW-0812">Transmembrane</keyword>
<dbReference type="Pfam" id="PF04670">
    <property type="entry name" value="Gtr1_RagA"/>
    <property type="match status" value="1"/>
</dbReference>
<dbReference type="OrthoDB" id="26136at2759"/>
<evidence type="ECO:0000256" key="4">
    <source>
        <dbReference type="SAM" id="Phobius"/>
    </source>
</evidence>
<dbReference type="EMBL" id="ASPP01001347">
    <property type="protein sequence ID" value="ETO35736.1"/>
    <property type="molecule type" value="Genomic_DNA"/>
</dbReference>
<dbReference type="GO" id="GO:0010507">
    <property type="term" value="P:negative regulation of autophagy"/>
    <property type="evidence" value="ECO:0007669"/>
    <property type="project" value="TreeGrafter"/>
</dbReference>
<comment type="caution">
    <text evidence="5">The sequence shown here is derived from an EMBL/GenBank/DDBJ whole genome shotgun (WGS) entry which is preliminary data.</text>
</comment>
<comment type="similarity">
    <text evidence="1">Belongs to the GTR/RAG GTP-binding protein family.</text>
</comment>
<dbReference type="PANTHER" id="PTHR11259:SF2">
    <property type="entry name" value="GH16429P"/>
    <property type="match status" value="1"/>
</dbReference>
<sequence length="435" mass="49143">MGALKSGKTSIERVVFHKMEPHQTLYNVQSTREIRMTLIQYNPLVQFQIVDFPGSFDCSDPDVRPAEIFAYCSVLVFVVDAQDRPYTDALKYVVSTIEIAHSVNKSIQFFLLIHKVDVETFFSNENKFRTRHDIQFKIFEQLTEINLSELTVDYELTSIYDQSIFEALSKVVKQLIPKDKCDIEKAYIFDVPSKLYIAKDSSPIDFEAISLCSDMIDIVMDLSGIYGGYQSAPAGNASALATHQSGFDEESDAFITLQSNSNNQILMLREVGQLKHFIIIIIIIFCTYCKFAMGSYNFCVFAKSTYKLKYTSHRYLALVCLMKKAGNKGLLEYNFKVFRNQIQKLLKMNEDFQKKSKIKSTGGLSETINETDSKSNIENTLNGTTSKKSSATIPSLDNYSTEKNFSGDDIEGMLIMDPPSDTSGKIDKNVTSGNL</sequence>
<accession>X6PC31</accession>